<dbReference type="STRING" id="1465756.BIV18_10000"/>
<gene>
    <name evidence="1" type="ORF">BIV18_10000</name>
</gene>
<dbReference type="Proteomes" id="UP000187166">
    <property type="component" value="Unassembled WGS sequence"/>
</dbReference>
<evidence type="ECO:0000313" key="1">
    <source>
        <dbReference type="EMBL" id="OLR61676.1"/>
    </source>
</evidence>
<comment type="caution">
    <text evidence="1">The sequence shown here is derived from an EMBL/GenBank/DDBJ whole genome shotgun (WGS) entry which is preliminary data.</text>
</comment>
<dbReference type="EMBL" id="MJIH01000008">
    <property type="protein sequence ID" value="OLR61676.1"/>
    <property type="molecule type" value="Genomic_DNA"/>
</dbReference>
<proteinExistence type="predicted"/>
<name>A0A1U7LXH7_9FIRM</name>
<evidence type="ECO:0000313" key="2">
    <source>
        <dbReference type="Proteomes" id="UP000187166"/>
    </source>
</evidence>
<reference evidence="1 2" key="1">
    <citation type="journal article" date="2016" name="Appl. Environ. Microbiol.">
        <title>Function and Phylogeny of Bacterial Butyryl Coenzyme A:Acetate Transferases and Their Diversity in the Proximal Colon of Swine.</title>
        <authorList>
            <person name="Trachsel J."/>
            <person name="Bayles D.O."/>
            <person name="Looft T."/>
            <person name="Levine U.Y."/>
            <person name="Allen H.K."/>
        </authorList>
    </citation>
    <scope>NUCLEOTIDE SEQUENCE [LARGE SCALE GENOMIC DNA]</scope>
    <source>
        <strain evidence="1 2">35-6-1</strain>
    </source>
</reference>
<protein>
    <submittedName>
        <fullName evidence="1">Uncharacterized protein</fullName>
    </submittedName>
</protein>
<sequence length="102" mass="11856">MSNKLSGRQILLSMIEKEGFSITENTHYTLIQKPVILSGVKSTYTLEDLENSNIYLTDESRQVIDYDNAETTFTLSKYGEEILSVCSPEELYDYFEKYFDEK</sequence>
<keyword evidence="2" id="KW-1185">Reference proteome</keyword>
<accession>A0A1U7LXH7</accession>
<organism evidence="1 2">
    <name type="scientific">Peptoniphilus porci</name>
    <dbReference type="NCBI Taxonomy" id="2652280"/>
    <lineage>
        <taxon>Bacteria</taxon>
        <taxon>Bacillati</taxon>
        <taxon>Bacillota</taxon>
        <taxon>Tissierellia</taxon>
        <taxon>Tissierellales</taxon>
        <taxon>Peptoniphilaceae</taxon>
        <taxon>Peptoniphilus</taxon>
    </lineage>
</organism>
<dbReference type="AlphaFoldDB" id="A0A1U7LXH7"/>